<keyword evidence="3" id="KW-1185">Reference proteome</keyword>
<accession>A0AAU9TH06</accession>
<reference evidence="2" key="1">
    <citation type="submission" date="2022-03" db="EMBL/GenBank/DDBJ databases">
        <authorList>
            <person name="Tunstrom K."/>
        </authorList>
    </citation>
    <scope>NUCLEOTIDE SEQUENCE</scope>
</reference>
<protein>
    <submittedName>
        <fullName evidence="2">Uncharacterized protein</fullName>
    </submittedName>
</protein>
<dbReference type="InterPro" id="IPR036259">
    <property type="entry name" value="MFS_trans_sf"/>
</dbReference>
<evidence type="ECO:0000313" key="2">
    <source>
        <dbReference type="EMBL" id="CAH2084817.1"/>
    </source>
</evidence>
<feature type="transmembrane region" description="Helical" evidence="1">
    <location>
        <begin position="179"/>
        <end position="201"/>
    </location>
</feature>
<evidence type="ECO:0000256" key="1">
    <source>
        <dbReference type="SAM" id="Phobius"/>
    </source>
</evidence>
<dbReference type="Gene3D" id="1.20.1250.20">
    <property type="entry name" value="MFS general substrate transporter like domains"/>
    <property type="match status" value="1"/>
</dbReference>
<keyword evidence="1" id="KW-0812">Transmembrane</keyword>
<name>A0AAU9TH06_EUPED</name>
<keyword evidence="1" id="KW-1133">Transmembrane helix</keyword>
<gene>
    <name evidence="2" type="ORF">EEDITHA_LOCUS1353</name>
</gene>
<dbReference type="EMBL" id="CAKOGL010000003">
    <property type="protein sequence ID" value="CAH2084817.1"/>
    <property type="molecule type" value="Genomic_DNA"/>
</dbReference>
<feature type="transmembrane region" description="Helical" evidence="1">
    <location>
        <begin position="145"/>
        <end position="167"/>
    </location>
</feature>
<proteinExistence type="predicted"/>
<organism evidence="2 3">
    <name type="scientific">Euphydryas editha</name>
    <name type="common">Edith's checkerspot</name>
    <dbReference type="NCBI Taxonomy" id="104508"/>
    <lineage>
        <taxon>Eukaryota</taxon>
        <taxon>Metazoa</taxon>
        <taxon>Ecdysozoa</taxon>
        <taxon>Arthropoda</taxon>
        <taxon>Hexapoda</taxon>
        <taxon>Insecta</taxon>
        <taxon>Pterygota</taxon>
        <taxon>Neoptera</taxon>
        <taxon>Endopterygota</taxon>
        <taxon>Lepidoptera</taxon>
        <taxon>Glossata</taxon>
        <taxon>Ditrysia</taxon>
        <taxon>Papilionoidea</taxon>
        <taxon>Nymphalidae</taxon>
        <taxon>Nymphalinae</taxon>
        <taxon>Euphydryas</taxon>
    </lineage>
</organism>
<keyword evidence="1" id="KW-0472">Membrane</keyword>
<comment type="caution">
    <text evidence="2">The sequence shown here is derived from an EMBL/GenBank/DDBJ whole genome shotgun (WGS) entry which is preliminary data.</text>
</comment>
<feature type="transmembrane region" description="Helical" evidence="1">
    <location>
        <begin position="207"/>
        <end position="227"/>
    </location>
</feature>
<feature type="transmembrane region" description="Helical" evidence="1">
    <location>
        <begin position="121"/>
        <end position="139"/>
    </location>
</feature>
<evidence type="ECO:0000313" key="3">
    <source>
        <dbReference type="Proteomes" id="UP001153954"/>
    </source>
</evidence>
<dbReference type="Proteomes" id="UP001153954">
    <property type="component" value="Unassembled WGS sequence"/>
</dbReference>
<dbReference type="AlphaFoldDB" id="A0AAU9TH06"/>
<sequence length="320" mass="35836">MSSIISGSTVCEIASSTWRTTLNIIVSTPRLLASVCLVPLANSTPNLETYNFIACIFDFLLLILLRWAPESPQWLLYNRKIPLAEKIIIKAAKVNNISICSNFKIRPVNHRAYHCLDESQTCVGFLGGCNIILVLMEWFQFNDSISDVLTSISLGTGLIIHGLILNITPRIFAINVRCTLFGCCHSSGQLGSIICYLIVAFRAFEDIIYILIEATIAIGLLILCYVLPDVDGRELPDVIGDMDYFSELSKPLRWATQKTNSPSHEELEIRVYSFGSSGQNPSVNNPSNERLPAEKIGFKQLIRHFLQSCINNTRRILHKK</sequence>